<dbReference type="PANTHER" id="PTHR33973">
    <property type="entry name" value="OS07G0153300 PROTEIN"/>
    <property type="match status" value="1"/>
</dbReference>
<keyword evidence="2" id="KW-1185">Reference proteome</keyword>
<accession>A0A3N9WNT8</accession>
<proteinExistence type="predicted"/>
<evidence type="ECO:0000313" key="2">
    <source>
        <dbReference type="Proteomes" id="UP000282312"/>
    </source>
</evidence>
<organism evidence="1 2">
    <name type="scientific">Micromonospora inaquosa</name>
    <dbReference type="NCBI Taxonomy" id="2203716"/>
    <lineage>
        <taxon>Bacteria</taxon>
        <taxon>Bacillati</taxon>
        <taxon>Actinomycetota</taxon>
        <taxon>Actinomycetes</taxon>
        <taxon>Micromonosporales</taxon>
        <taxon>Micromonosporaceae</taxon>
        <taxon>Micromonospora</taxon>
    </lineage>
</organism>
<dbReference type="PANTHER" id="PTHR33973:SF4">
    <property type="entry name" value="OS07G0153300 PROTEIN"/>
    <property type="match status" value="1"/>
</dbReference>
<name>A0A3N9WNT8_9ACTN</name>
<reference evidence="1 2" key="1">
    <citation type="submission" date="2018-05" db="EMBL/GenBank/DDBJ databases">
        <title>Micromonospora from Atacama Desert.</title>
        <authorList>
            <person name="Carro L."/>
            <person name="Goodfellow M."/>
            <person name="Klenk H.-P."/>
        </authorList>
    </citation>
    <scope>NUCLEOTIDE SEQUENCE [LARGE SCALE GENOMIC DNA]</scope>
    <source>
        <strain evidence="1 2">LB39</strain>
    </source>
</reference>
<evidence type="ECO:0000313" key="1">
    <source>
        <dbReference type="EMBL" id="RQX02551.1"/>
    </source>
</evidence>
<protein>
    <submittedName>
        <fullName evidence="1">DUF1365 domain-containing protein</fullName>
    </submittedName>
</protein>
<sequence length="244" mass="27114">MVSGAYLYQCELRHLRLTPVRYGFRQRTYLWLVDLDALPALPWWLRGLAGFHAEDHLGPTGTTLRAGVEEFLVAHGIDLHGGRIRMLAHARVLGYVFNPLTLYWCCYPDGSPACVIAEVHNTYGGRHRYLLRPDGRGRAEVNKRFPVSPFFPVDGSYQIRVPPPGERLAVGVTLRRNGTTTFVAGLTGRRRPGTPGGLLRLAARHPLATVAVSAGIRFHGIRLYLRGLPVHPHAASALTDEEEK</sequence>
<dbReference type="Proteomes" id="UP000282312">
    <property type="component" value="Unassembled WGS sequence"/>
</dbReference>
<gene>
    <name evidence="1" type="ORF">DLJ59_15085</name>
</gene>
<dbReference type="InterPro" id="IPR010775">
    <property type="entry name" value="DUF1365"/>
</dbReference>
<dbReference type="Pfam" id="PF07103">
    <property type="entry name" value="DUF1365"/>
    <property type="match status" value="1"/>
</dbReference>
<dbReference type="AlphaFoldDB" id="A0A3N9WNT8"/>
<dbReference type="EMBL" id="QGSZ01000205">
    <property type="protein sequence ID" value="RQX02551.1"/>
    <property type="molecule type" value="Genomic_DNA"/>
</dbReference>
<dbReference type="OrthoDB" id="9778801at2"/>
<comment type="caution">
    <text evidence="1">The sequence shown here is derived from an EMBL/GenBank/DDBJ whole genome shotgun (WGS) entry which is preliminary data.</text>
</comment>